<feature type="short sequence motif" description="GXSXG" evidence="4">
    <location>
        <begin position="43"/>
        <end position="47"/>
    </location>
</feature>
<feature type="domain" description="PNPLA" evidence="5">
    <location>
        <begin position="11"/>
        <end position="178"/>
    </location>
</feature>
<dbReference type="InterPro" id="IPR050301">
    <property type="entry name" value="NTE"/>
</dbReference>
<dbReference type="GO" id="GO:0016787">
    <property type="term" value="F:hydrolase activity"/>
    <property type="evidence" value="ECO:0007669"/>
    <property type="project" value="UniProtKB-UniRule"/>
</dbReference>
<dbReference type="PANTHER" id="PTHR14226">
    <property type="entry name" value="NEUROPATHY TARGET ESTERASE/SWISS CHEESE D.MELANOGASTER"/>
    <property type="match status" value="1"/>
</dbReference>
<dbReference type="InterPro" id="IPR037483">
    <property type="entry name" value="YjjU-like"/>
</dbReference>
<keyword evidence="1 4" id="KW-0378">Hydrolase</keyword>
<dbReference type="Proteomes" id="UP000469325">
    <property type="component" value="Unassembled WGS sequence"/>
</dbReference>
<gene>
    <name evidence="6" type="ORF">FYJ68_07600</name>
</gene>
<evidence type="ECO:0000313" key="7">
    <source>
        <dbReference type="Proteomes" id="UP000469325"/>
    </source>
</evidence>
<dbReference type="EMBL" id="VUNC01000005">
    <property type="protein sequence ID" value="MST72971.1"/>
    <property type="molecule type" value="Genomic_DNA"/>
</dbReference>
<dbReference type="Gene3D" id="3.40.1090.10">
    <property type="entry name" value="Cytosolic phospholipase A2 catalytic domain"/>
    <property type="match status" value="1"/>
</dbReference>
<feature type="short sequence motif" description="DGA/G" evidence="4">
    <location>
        <begin position="165"/>
        <end position="167"/>
    </location>
</feature>
<sequence>MEGAKGSGNALVLEGGGFRSMFTAGVLDVLQEHGVYDFDSVWGVSAGAINAASFKSRQIGRTMRIMLAFRDDKRFMSLWSLARTGDLAGGKFMYDEIQNHLDPGDDETFNSNPLRMFAVASDVVFGTPAYLECKRFPDDLPYVRASASMPLVSRLVDVGGHRYLDGGTTDSIPFEVALGRPGAPKVDGYEPASRALVVVTQHRSYVKSGANERAVVRSHRYDGFPYYLEATSTRAERYNAKRERLFSLAKEDESPVLVLEPKRPVEVGATEHDGEKLLSLYLEGRSVAEERLGDVESFLSPERG</sequence>
<keyword evidence="2 4" id="KW-0442">Lipid degradation</keyword>
<accession>A0A6N7XUC9</accession>
<dbReference type="SUPFAM" id="SSF52151">
    <property type="entry name" value="FabD/lysophospholipase-like"/>
    <property type="match status" value="1"/>
</dbReference>
<dbReference type="PANTHER" id="PTHR14226:SF25">
    <property type="entry name" value="PHOSPHOESTERASE"/>
    <property type="match status" value="1"/>
</dbReference>
<comment type="caution">
    <text evidence="6">The sequence shown here is derived from an EMBL/GenBank/DDBJ whole genome shotgun (WGS) entry which is preliminary data.</text>
</comment>
<name>A0A6N7XUC9_9ACTN</name>
<comment type="caution">
    <text evidence="4">Lacks conserved residue(s) required for the propagation of feature annotation.</text>
</comment>
<reference evidence="6 7" key="1">
    <citation type="submission" date="2019-08" db="EMBL/GenBank/DDBJ databases">
        <title>In-depth cultivation of the pig gut microbiome towards novel bacterial diversity and tailored functional studies.</title>
        <authorList>
            <person name="Wylensek D."/>
            <person name="Hitch T.C.A."/>
            <person name="Clavel T."/>
        </authorList>
    </citation>
    <scope>NUCLEOTIDE SEQUENCE [LARGE SCALE GENOMIC DNA]</scope>
    <source>
        <strain evidence="6 7">CA-Schmier-601-WT-1</strain>
    </source>
</reference>
<keyword evidence="3 4" id="KW-0443">Lipid metabolism</keyword>
<dbReference type="Pfam" id="PF19890">
    <property type="entry name" value="DUF6363"/>
    <property type="match status" value="1"/>
</dbReference>
<evidence type="ECO:0000256" key="4">
    <source>
        <dbReference type="PROSITE-ProRule" id="PRU01161"/>
    </source>
</evidence>
<evidence type="ECO:0000256" key="1">
    <source>
        <dbReference type="ARBA" id="ARBA00022801"/>
    </source>
</evidence>
<evidence type="ECO:0000259" key="5">
    <source>
        <dbReference type="PROSITE" id="PS51635"/>
    </source>
</evidence>
<dbReference type="RefSeq" id="WP_154435603.1">
    <property type="nucleotide sequence ID" value="NZ_VUNC01000005.1"/>
</dbReference>
<proteinExistence type="predicted"/>
<dbReference type="InterPro" id="IPR016035">
    <property type="entry name" value="Acyl_Trfase/lysoPLipase"/>
</dbReference>
<keyword evidence="7" id="KW-1185">Reference proteome</keyword>
<feature type="active site" description="Nucleophile" evidence="4">
    <location>
        <position position="45"/>
    </location>
</feature>
<dbReference type="Pfam" id="PF01734">
    <property type="entry name" value="Patatin"/>
    <property type="match status" value="1"/>
</dbReference>
<dbReference type="AlphaFoldDB" id="A0A6N7XUC9"/>
<organism evidence="6 7">
    <name type="scientific">Olsenella porci</name>
    <dbReference type="NCBI Taxonomy" id="2652279"/>
    <lineage>
        <taxon>Bacteria</taxon>
        <taxon>Bacillati</taxon>
        <taxon>Actinomycetota</taxon>
        <taxon>Coriobacteriia</taxon>
        <taxon>Coriobacteriales</taxon>
        <taxon>Atopobiaceae</taxon>
        <taxon>Olsenella</taxon>
    </lineage>
</organism>
<dbReference type="InterPro" id="IPR002641">
    <property type="entry name" value="PNPLA_dom"/>
</dbReference>
<evidence type="ECO:0000256" key="3">
    <source>
        <dbReference type="ARBA" id="ARBA00023098"/>
    </source>
</evidence>
<dbReference type="GO" id="GO:0016042">
    <property type="term" value="P:lipid catabolic process"/>
    <property type="evidence" value="ECO:0007669"/>
    <property type="project" value="UniProtKB-UniRule"/>
</dbReference>
<feature type="active site" description="Proton acceptor" evidence="4">
    <location>
        <position position="165"/>
    </location>
</feature>
<evidence type="ECO:0000313" key="6">
    <source>
        <dbReference type="EMBL" id="MST72971.1"/>
    </source>
</evidence>
<evidence type="ECO:0000256" key="2">
    <source>
        <dbReference type="ARBA" id="ARBA00022963"/>
    </source>
</evidence>
<protein>
    <submittedName>
        <fullName evidence="6">Patatin family protein</fullName>
    </submittedName>
</protein>
<dbReference type="CDD" id="cd07208">
    <property type="entry name" value="Pat_hypo_Ecoli_yjju_like"/>
    <property type="match status" value="1"/>
</dbReference>
<dbReference type="PROSITE" id="PS51635">
    <property type="entry name" value="PNPLA"/>
    <property type="match status" value="1"/>
</dbReference>
<dbReference type="InterPro" id="IPR045943">
    <property type="entry name" value="DUF6363"/>
</dbReference>